<sequence>MATTYYNIDFSQSSCVRSIIFNRTMPVNNIYRSDAYSVGVNSQRRKRALDKYSHSYISGRNAYLSRNFNGAYVSKQVINKRQLSYNTVKNSRANKGSAPLPKGTHYFGMALTDEQLARKEQRRLEKHEAFLIRQARREELTAIRAEKTERFNAILLQQQERYFSFLERRRSGICTQISFDRANYIGWLFCNFPFSYIMTIVHDSELECFYTHHIHEHNVWIPAPASNDIRRVKADNIGLTGVEVNPGPPFSYVRPVAPLFPSPWSQHEESSVLNDIRDRLIALEETCNTNHQRVDTQLINFSERINALELNAKNSVDMNDNIHGIIDGFEQLAGYVDDSLREAADAVKHNKSHIMGIEQQLGLRGPSGLPSPYTSDEDDDNKGEDPPKQSGDEDAPKKSDKGKKPAKTGESETPKKSEPAKPDRTQQVAVIHKEPASCMTVFIEFVLELSFHKVPSLTNALVNRYNAYSYSLPVNRFIDIFLSINVDDFLIALSSLENSHYVMLSFCVKKSDGKTPLANDKRNHVELKARLPSISIPNNEFLYPDSATQISVSSRSCIQMVDYIKDKNSSIYRYSFFSLINPGISEPNDSFAHEGTLRDRGQDQEQVAKITSTAVPELAHSRIVVSEFLYGADSPNVNTVFSPSRIPSTLLLQPINLFEEDNRGLFSLNNFGRSSIASQFCLEYPSDSGRFANSNTYSFSHHRYLFDVETLGVISNQFRPNTHFRDQFNVISRPEAEVPLDYPTMIQPLHEAVKRFFSPLSSTTIDDMKSALSAISHNRYDSLRGYRNILGFESEIQTRYTSIAHFAGNAARGQNYYRLFYYMWTDFLNTILKSPEIIPRGIAQDDGVVFTNDIQRNDSIEITPWDVPVCIMDLEGPLPFTIINHNNPGMRKLSFIHLSARNDSQTLIPGRPAVNLWPERDLFSRDFLGYCSAGIGGVDPLTEYNRFVSRPDLNNPRVPAAQLADELMSGECVFIDASRLNDVQLSIILNAYVQHNRARNRLYGVDDDHLNDPKYREVGHRIFTSYPGLYDESINTRELYPTRFIIHWGERFSISQAISYFSRNFLGYVTPSAVGLTTLTNRIFLNIHPSRQEIMSTIHEYVRQTHSGNDAYQAYDLVSSISNAYLTHDTVVHRTGAPNVPVSAFGVNGLMLPAGRTTGGYFDIFCPDFPNEMMSDLYDIAVLRPVEILNAFSYNVFCLASSINWPSFTLSCTGNLINRILRANVNRFAFQLRNSLFYRRHKALLSPWMHYHRMSCALMYMFAPEERTVLSLCNAIDNYFPLLPFVDSHLPYFFVHPYNNLHMNDILPRHAFLPLHNTLPTWPNDVKVEPLELINPSLRPTVRVAADLDPLSGRAFIQGGGQCANLQYYVAASAGEMRDQFGVSRPLYRGDFNLANQPDSYSLLQIAAWNKPMQKEFSNVINYINPVFMGAQGSEDPLSHFLVPGFINSFDVDANRIRANGITLNEAHGRHQIANAVHISRDWAQMHQYKRQQYVSISYIPPPGFTYEIDPVNDFSLFVMRERQTGAFSGIYMGPSDAADFSHGVEVIPKAHMLAFPSHLANAQPGPAFGKGGRSGFSSGGSNNNINGGNNFRNSNIRNSRPSARLGYIGSATQSVSTPHTKPSASYFSVDRTKPVAPQAPTLNHSAFNSVQPSQRNQLLEAQEFQNHNDEILALQKRLAELKATEPETTVRRAPSPPKRSVHFDNNTPNSDIKLDFSALGKSIHAQSYVNGLANRGMLSDEDYSKYFNYVYNLSPYSDDNPKPEGNDIERPTAPKLRAKETRTIAAPVASFSSHYDNMNRDFPQPTVPKTTITTRATKRVPVNPTPHDGTLQSAVTAAHNDQVQAFEPNKQMSGYGLNNTASYRPTGVTYAGANSLPDNIPATNDAQAAQVQLQGYNIKPISSGIPGFSSTQGNVGTMNVDDDHQLFGHLNFSGR</sequence>
<dbReference type="EMBL" id="MT876190">
    <property type="protein sequence ID" value="QOI17265.1"/>
    <property type="molecule type" value="Genomic_RNA"/>
</dbReference>
<evidence type="ECO:0000256" key="1">
    <source>
        <dbReference type="SAM" id="MobiDB-lite"/>
    </source>
</evidence>
<organism evidence="2 3">
    <name type="scientific">Picoa juniperi mycovirus 1</name>
    <dbReference type="NCBI Taxonomy" id="2778518"/>
    <lineage>
        <taxon>Viruses</taxon>
        <taxon>Riboviria</taxon>
        <taxon>Orthornavirae</taxon>
        <taxon>Duplornaviricota</taxon>
        <taxon>Chrymotiviricetes</taxon>
        <taxon>Ghabrivirales</taxon>
        <taxon>Alphatotivirineae</taxon>
        <taxon>Fusagraviridae</taxon>
        <taxon>Fusagravirus</taxon>
        <taxon>Fusagravirus jyuroku</taxon>
    </lineage>
</organism>
<protein>
    <submittedName>
        <fullName evidence="2">Uncharacterized protein</fullName>
    </submittedName>
</protein>
<feature type="compositionally biased region" description="Basic and acidic residues" evidence="1">
    <location>
        <begin position="383"/>
        <end position="424"/>
    </location>
</feature>
<dbReference type="Proteomes" id="UP001237268">
    <property type="component" value="Segment"/>
</dbReference>
<evidence type="ECO:0000313" key="3">
    <source>
        <dbReference type="Proteomes" id="UP001237268"/>
    </source>
</evidence>
<feature type="region of interest" description="Disordered" evidence="1">
    <location>
        <begin position="1685"/>
        <end position="1707"/>
    </location>
</feature>
<reference evidence="2" key="1">
    <citation type="journal article" date="2021" name="Virology">
        <title>Novel and diverse mycoviruses co-inhabiting the hypogeous ectomycorrhizal fungus Picoa juniperi.</title>
        <authorList>
            <person name="Sahin E."/>
            <person name="Keskin E."/>
            <person name="Akata I."/>
        </authorList>
    </citation>
    <scope>NUCLEOTIDE SEQUENCE</scope>
    <source>
        <strain evidence="2">ANK_VIR-89</strain>
    </source>
</reference>
<feature type="region of interest" description="Disordered" evidence="1">
    <location>
        <begin position="1571"/>
        <end position="1599"/>
    </location>
</feature>
<proteinExistence type="predicted"/>
<evidence type="ECO:0000313" key="2">
    <source>
        <dbReference type="EMBL" id="QOI17265.1"/>
    </source>
</evidence>
<accession>A0A7L8Y983</accession>
<feature type="compositionally biased region" description="Low complexity" evidence="1">
    <location>
        <begin position="1580"/>
        <end position="1599"/>
    </location>
</feature>
<keyword evidence="3" id="KW-1185">Reference proteome</keyword>
<feature type="region of interest" description="Disordered" evidence="1">
    <location>
        <begin position="357"/>
        <end position="427"/>
    </location>
</feature>
<name>A0A7L8Y983_9VIRU</name>